<reference evidence="1 2" key="1">
    <citation type="submission" date="2016-08" db="EMBL/GenBank/DDBJ databases">
        <title>Characterization and recognition of Brachyspira hampsonii sp. nov., a novel intestinal spirochete that is pathogenic to pigs.</title>
        <authorList>
            <person name="Mirajkar N."/>
            <person name="La T."/>
            <person name="Phillips N."/>
            <person name="Hampson D."/>
            <person name="Gebhart C."/>
        </authorList>
    </citation>
    <scope>NUCLEOTIDE SEQUENCE [LARGE SCALE GENOMIC DNA]</scope>
    <source>
        <strain evidence="1 2">P280/1</strain>
    </source>
</reference>
<evidence type="ECO:0000313" key="2">
    <source>
        <dbReference type="Proteomes" id="UP000095247"/>
    </source>
</evidence>
<dbReference type="Proteomes" id="UP000095247">
    <property type="component" value="Unassembled WGS sequence"/>
</dbReference>
<dbReference type="AlphaFoldDB" id="A0A1E5NDG8"/>
<comment type="caution">
    <text evidence="1">The sequence shown here is derived from an EMBL/GenBank/DDBJ whole genome shotgun (WGS) entry which is preliminary data.</text>
</comment>
<protein>
    <recommendedName>
        <fullName evidence="3">DUF4390 domain-containing protein</fullName>
    </recommendedName>
</protein>
<accession>A0A1E5NDG8</accession>
<name>A0A1E5NDG8_9SPIR</name>
<dbReference type="InterPro" id="IPR025500">
    <property type="entry name" value="DUF4390"/>
</dbReference>
<organism evidence="1 2">
    <name type="scientific">Brachyspira hampsonii</name>
    <dbReference type="NCBI Taxonomy" id="1287055"/>
    <lineage>
        <taxon>Bacteria</taxon>
        <taxon>Pseudomonadati</taxon>
        <taxon>Spirochaetota</taxon>
        <taxon>Spirochaetia</taxon>
        <taxon>Brachyspirales</taxon>
        <taxon>Brachyspiraceae</taxon>
        <taxon>Brachyspira</taxon>
    </lineage>
</organism>
<evidence type="ECO:0008006" key="3">
    <source>
        <dbReference type="Google" id="ProtNLM"/>
    </source>
</evidence>
<gene>
    <name evidence="1" type="ORF">BFL38_05335</name>
</gene>
<dbReference type="RefSeq" id="WP_069727435.1">
    <property type="nucleotide sequence ID" value="NZ_MDCO01000012.1"/>
</dbReference>
<evidence type="ECO:0000313" key="1">
    <source>
        <dbReference type="EMBL" id="OEJ14151.1"/>
    </source>
</evidence>
<dbReference type="Pfam" id="PF14334">
    <property type="entry name" value="DUF4390"/>
    <property type="match status" value="1"/>
</dbReference>
<dbReference type="EMBL" id="MDCO01000012">
    <property type="protein sequence ID" value="OEJ14151.1"/>
    <property type="molecule type" value="Genomic_DNA"/>
</dbReference>
<proteinExistence type="predicted"/>
<sequence length="192" mass="23828">MKRILTLLLFFIIISKISYSYELRLYFSRSYIYDDMLYVDVRTHYENEIYQNIKKYIDNGIILFINYRIDLIKKNLFVNDNVREIYIYRKLYYDFFTKEYVVLNSETMRETRNSDLEILIKNIYQINRIEVINVNKLNKNNKYIFKTRLSMQFQNAYPYLSAFFNIITPIQYRIKWLKSDEFSIKELYYNNM</sequence>